<keyword evidence="3" id="KW-1185">Reference proteome</keyword>
<dbReference type="EMBL" id="FNAK01000005">
    <property type="protein sequence ID" value="SDE27121.1"/>
    <property type="molecule type" value="Genomic_DNA"/>
</dbReference>
<evidence type="ECO:0000313" key="3">
    <source>
        <dbReference type="Proteomes" id="UP000183685"/>
    </source>
</evidence>
<dbReference type="Proteomes" id="UP000183685">
    <property type="component" value="Unassembled WGS sequence"/>
</dbReference>
<sequence length="76" mass="9097">MSPNNKLLDVVELAQYLGLQPKSIYNLRYRTPELLPPAILIGRRRLFWNRDNVDAFLDEQQEKTLERQKKTRRTIN</sequence>
<protein>
    <recommendedName>
        <fullName evidence="1">Helix-turn-helix domain-containing protein</fullName>
    </recommendedName>
</protein>
<dbReference type="RefSeq" id="WP_068307754.1">
    <property type="nucleotide sequence ID" value="NZ_FNAK01000005.1"/>
</dbReference>
<evidence type="ECO:0000313" key="2">
    <source>
        <dbReference type="EMBL" id="SDE27121.1"/>
    </source>
</evidence>
<gene>
    <name evidence="2" type="ORF">SAMN04488071_2542</name>
</gene>
<proteinExistence type="predicted"/>
<organism evidence="2 3">
    <name type="scientific">Kordiimonas lacus</name>
    <dbReference type="NCBI Taxonomy" id="637679"/>
    <lineage>
        <taxon>Bacteria</taxon>
        <taxon>Pseudomonadati</taxon>
        <taxon>Pseudomonadota</taxon>
        <taxon>Alphaproteobacteria</taxon>
        <taxon>Kordiimonadales</taxon>
        <taxon>Kordiimonadaceae</taxon>
        <taxon>Kordiimonas</taxon>
    </lineage>
</organism>
<dbReference type="AlphaFoldDB" id="A0A1G7BJ12"/>
<feature type="domain" description="Helix-turn-helix" evidence="1">
    <location>
        <begin position="7"/>
        <end position="60"/>
    </location>
</feature>
<evidence type="ECO:0000259" key="1">
    <source>
        <dbReference type="Pfam" id="PF12728"/>
    </source>
</evidence>
<reference evidence="2 3" key="1">
    <citation type="submission" date="2016-10" db="EMBL/GenBank/DDBJ databases">
        <authorList>
            <person name="de Groot N.N."/>
        </authorList>
    </citation>
    <scope>NUCLEOTIDE SEQUENCE [LARGE SCALE GENOMIC DNA]</scope>
    <source>
        <strain evidence="2 3">CGMCC 1.9109</strain>
    </source>
</reference>
<dbReference type="Pfam" id="PF12728">
    <property type="entry name" value="HTH_17"/>
    <property type="match status" value="1"/>
</dbReference>
<dbReference type="InterPro" id="IPR041657">
    <property type="entry name" value="HTH_17"/>
</dbReference>
<name>A0A1G7BJ12_9PROT</name>
<accession>A0A1G7BJ12</accession>